<dbReference type="GO" id="GO:0016301">
    <property type="term" value="F:kinase activity"/>
    <property type="evidence" value="ECO:0007669"/>
    <property type="project" value="UniProtKB-KW"/>
</dbReference>
<dbReference type="InterPro" id="IPR013011">
    <property type="entry name" value="PTS_EIIB_2"/>
</dbReference>
<dbReference type="STRING" id="566551.HMPREF0201_00276"/>
<dbReference type="NCBIfam" id="NF007586">
    <property type="entry name" value="PRK10222.1"/>
    <property type="match status" value="1"/>
</dbReference>
<comment type="caution">
    <text evidence="14">The sequence shown here is derived from an EMBL/GenBank/DDBJ whole genome shotgun (WGS) entry which is preliminary data.</text>
</comment>
<dbReference type="CDD" id="cd05563">
    <property type="entry name" value="PTS_IIB_ascorbate"/>
    <property type="match status" value="1"/>
</dbReference>
<evidence type="ECO:0000256" key="2">
    <source>
        <dbReference type="ARBA" id="ARBA00022448"/>
    </source>
</evidence>
<dbReference type="PROSITE" id="PS51099">
    <property type="entry name" value="PTS_EIIB_TYPE_2"/>
    <property type="match status" value="1"/>
</dbReference>
<gene>
    <name evidence="14" type="ORF">HMPREF0201_00276</name>
</gene>
<protein>
    <recommendedName>
        <fullName evidence="11">Ascorbate-specific PTS system EIIB component</fullName>
        <ecNumber evidence="10">2.7.1.194</ecNumber>
    </recommendedName>
    <alternativeName>
        <fullName evidence="12">Ascorbate-specific phosphotransferase enzyme IIB component</fullName>
    </alternativeName>
</protein>
<sequence>MKLQLTKGIEIMTVRILAVCGCGQGSSMIMKMKVDQFLTQQGINHTVNSCAVGEYKSELSGADIIIASTHVAGEITVTGNKYVIGVRNMLSAADFGPKLMAVIGEHFAQDMI</sequence>
<evidence type="ECO:0000313" key="15">
    <source>
        <dbReference type="Proteomes" id="UP000014585"/>
    </source>
</evidence>
<dbReference type="FunFam" id="3.40.50.2300:FF:000030">
    <property type="entry name" value="PTS system, ascorbate-specific, IIB component"/>
    <property type="match status" value="1"/>
</dbReference>
<keyword evidence="6" id="KW-0598">Phosphotransferase system</keyword>
<comment type="catalytic activity">
    <reaction evidence="9">
        <text>N(pros)-phospho-L-histidyl-[protein] + L-ascorbate(out) = L-ascorbate 6-phosphate(in) + L-histidyl-[protein]</text>
        <dbReference type="Rhea" id="RHEA:42436"/>
        <dbReference type="Rhea" id="RHEA-COMP:9745"/>
        <dbReference type="Rhea" id="RHEA-COMP:9746"/>
        <dbReference type="ChEBI" id="CHEBI:29979"/>
        <dbReference type="ChEBI" id="CHEBI:38290"/>
        <dbReference type="ChEBI" id="CHEBI:61698"/>
        <dbReference type="ChEBI" id="CHEBI:64837"/>
        <dbReference type="EC" id="2.7.1.194"/>
    </reaction>
</comment>
<evidence type="ECO:0000313" key="14">
    <source>
        <dbReference type="EMBL" id="EPF20545.1"/>
    </source>
</evidence>
<comment type="function">
    <text evidence="8">The phosphoenolpyruvate-dependent sugar phosphotransferase system (sugar PTS), a major carbohydrate active transport system, catalyzes the phosphorylation of incoming sugar substrates concomitantly with their translocation across the cell membrane. The enzyme II UlaABC PTS system is involved in ascorbate transport.</text>
</comment>
<dbReference type="Pfam" id="PF02302">
    <property type="entry name" value="PTS_IIB"/>
    <property type="match status" value="1"/>
</dbReference>
<dbReference type="Gene3D" id="3.40.50.2300">
    <property type="match status" value="1"/>
</dbReference>
<accession>S3J5Q6</accession>
<evidence type="ECO:0000256" key="6">
    <source>
        <dbReference type="ARBA" id="ARBA00022683"/>
    </source>
</evidence>
<reference evidence="14 15" key="1">
    <citation type="submission" date="2013-04" db="EMBL/GenBank/DDBJ databases">
        <authorList>
            <person name="Weinstock G."/>
            <person name="Sodergren E."/>
            <person name="Lobos E.A."/>
            <person name="Fulton L."/>
            <person name="Fulton R."/>
            <person name="Courtney L."/>
            <person name="Fronick C."/>
            <person name="O'Laughlin M."/>
            <person name="Godfrey J."/>
            <person name="Wilson R.M."/>
            <person name="Miner T."/>
            <person name="Farmer C."/>
            <person name="Delehaunty K."/>
            <person name="Cordes M."/>
            <person name="Minx P."/>
            <person name="Tomlinson C."/>
            <person name="Chen J."/>
            <person name="Wollam A."/>
            <person name="Pepin K.H."/>
            <person name="Palsikar V.B."/>
            <person name="Zhang X."/>
            <person name="Suruliraj S."/>
            <person name="Perna N.T."/>
            <person name="Plunkett G."/>
            <person name="Warren W."/>
            <person name="Mitreva M."/>
            <person name="Mardis E.R."/>
            <person name="Wilson R.K."/>
        </authorList>
    </citation>
    <scope>NUCLEOTIDE SEQUENCE [LARGE SCALE GENOMIC DNA]</scope>
    <source>
        <strain evidence="14 15">DSM 4568</strain>
    </source>
</reference>
<keyword evidence="2" id="KW-0813">Transport</keyword>
<evidence type="ECO:0000256" key="9">
    <source>
        <dbReference type="ARBA" id="ARBA00051767"/>
    </source>
</evidence>
<dbReference type="AlphaFoldDB" id="S3J5Q6"/>
<evidence type="ECO:0000256" key="4">
    <source>
        <dbReference type="ARBA" id="ARBA00022553"/>
    </source>
</evidence>
<dbReference type="EMBL" id="ATDT01000003">
    <property type="protein sequence ID" value="EPF20545.1"/>
    <property type="molecule type" value="Genomic_DNA"/>
</dbReference>
<dbReference type="GO" id="GO:0009401">
    <property type="term" value="P:phosphoenolpyruvate-dependent sugar phosphotransferase system"/>
    <property type="evidence" value="ECO:0007669"/>
    <property type="project" value="UniProtKB-KW"/>
</dbReference>
<dbReference type="SUPFAM" id="SSF52794">
    <property type="entry name" value="PTS system IIB component-like"/>
    <property type="match status" value="1"/>
</dbReference>
<dbReference type="Proteomes" id="UP000014585">
    <property type="component" value="Unassembled WGS sequence"/>
</dbReference>
<dbReference type="InterPro" id="IPR003501">
    <property type="entry name" value="PTS_EIIB_2/3"/>
</dbReference>
<comment type="subcellular location">
    <subcellularLocation>
        <location evidence="1">Cytoplasm</location>
    </subcellularLocation>
</comment>
<evidence type="ECO:0000256" key="11">
    <source>
        <dbReference type="ARBA" id="ARBA00069570"/>
    </source>
</evidence>
<keyword evidence="5" id="KW-0808">Transferase</keyword>
<dbReference type="HOGENOM" id="CLU_159248_0_2_6"/>
<evidence type="ECO:0000256" key="8">
    <source>
        <dbReference type="ARBA" id="ARBA00037387"/>
    </source>
</evidence>
<dbReference type="GO" id="GO:0005737">
    <property type="term" value="C:cytoplasm"/>
    <property type="evidence" value="ECO:0007669"/>
    <property type="project" value="UniProtKB-SubCell"/>
</dbReference>
<evidence type="ECO:0000256" key="7">
    <source>
        <dbReference type="ARBA" id="ARBA00022777"/>
    </source>
</evidence>
<evidence type="ECO:0000256" key="12">
    <source>
        <dbReference type="ARBA" id="ARBA00082420"/>
    </source>
</evidence>
<evidence type="ECO:0000256" key="10">
    <source>
        <dbReference type="ARBA" id="ARBA00066735"/>
    </source>
</evidence>
<evidence type="ECO:0000256" key="3">
    <source>
        <dbReference type="ARBA" id="ARBA00022490"/>
    </source>
</evidence>
<organism evidence="14 15">
    <name type="scientific">Cedecea davisae DSM 4568</name>
    <dbReference type="NCBI Taxonomy" id="566551"/>
    <lineage>
        <taxon>Bacteria</taxon>
        <taxon>Pseudomonadati</taxon>
        <taxon>Pseudomonadota</taxon>
        <taxon>Gammaproteobacteria</taxon>
        <taxon>Enterobacterales</taxon>
        <taxon>Enterobacteriaceae</taxon>
        <taxon>Cedecea</taxon>
    </lineage>
</organism>
<keyword evidence="4" id="KW-0597">Phosphoprotein</keyword>
<evidence type="ECO:0000256" key="1">
    <source>
        <dbReference type="ARBA" id="ARBA00004496"/>
    </source>
</evidence>
<name>S3J5Q6_9ENTR</name>
<proteinExistence type="predicted"/>
<keyword evidence="7" id="KW-0418">Kinase</keyword>
<keyword evidence="3" id="KW-0963">Cytoplasm</keyword>
<dbReference type="GO" id="GO:0008982">
    <property type="term" value="F:protein-N(PI)-phosphohistidine-sugar phosphotransferase activity"/>
    <property type="evidence" value="ECO:0007669"/>
    <property type="project" value="InterPro"/>
</dbReference>
<evidence type="ECO:0000256" key="5">
    <source>
        <dbReference type="ARBA" id="ARBA00022679"/>
    </source>
</evidence>
<evidence type="ECO:0000259" key="13">
    <source>
        <dbReference type="PROSITE" id="PS51099"/>
    </source>
</evidence>
<dbReference type="InterPro" id="IPR036095">
    <property type="entry name" value="PTS_EIIB-like_sf"/>
</dbReference>
<feature type="domain" description="PTS EIIB type-2" evidence="13">
    <location>
        <begin position="14"/>
        <end position="107"/>
    </location>
</feature>
<dbReference type="PATRIC" id="fig|566551.4.peg.252"/>
<dbReference type="EC" id="2.7.1.194" evidence="10"/>